<dbReference type="InterPro" id="IPR036388">
    <property type="entry name" value="WH-like_DNA-bd_sf"/>
</dbReference>
<dbReference type="RefSeq" id="WP_043684003.1">
    <property type="nucleotide sequence ID" value="NZ_JACHIB010000006.1"/>
</dbReference>
<evidence type="ECO:0000259" key="5">
    <source>
        <dbReference type="PROSITE" id="PS51078"/>
    </source>
</evidence>
<evidence type="ECO:0000313" key="6">
    <source>
        <dbReference type="EMBL" id="MBB6083179.1"/>
    </source>
</evidence>
<evidence type="ECO:0000313" key="7">
    <source>
        <dbReference type="Proteomes" id="UP000541136"/>
    </source>
</evidence>
<dbReference type="GO" id="GO:0045892">
    <property type="term" value="P:negative regulation of DNA-templated transcription"/>
    <property type="evidence" value="ECO:0007669"/>
    <property type="project" value="TreeGrafter"/>
</dbReference>
<dbReference type="Gene3D" id="1.10.10.10">
    <property type="entry name" value="Winged helix-like DNA-binding domain superfamily/Winged helix DNA-binding domain"/>
    <property type="match status" value="1"/>
</dbReference>
<dbReference type="AlphaFoldDB" id="A0A7W9WN92"/>
<reference evidence="6 7" key="1">
    <citation type="submission" date="2020-08" db="EMBL/GenBank/DDBJ databases">
        <title>Genomic Encyclopedia of Type Strains, Phase IV (KMG-IV): sequencing the most valuable type-strain genomes for metagenomic binning, comparative biology and taxonomic classification.</title>
        <authorList>
            <person name="Goeker M."/>
        </authorList>
    </citation>
    <scope>NUCLEOTIDE SEQUENCE [LARGE SCALE GENOMIC DNA]</scope>
    <source>
        <strain evidence="6 7">DSM 12141</strain>
    </source>
</reference>
<dbReference type="Gene3D" id="3.30.450.40">
    <property type="match status" value="1"/>
</dbReference>
<feature type="domain" description="IclR-ED" evidence="5">
    <location>
        <begin position="77"/>
        <end position="257"/>
    </location>
</feature>
<keyword evidence="1" id="KW-0805">Transcription regulation</keyword>
<dbReference type="Proteomes" id="UP000541136">
    <property type="component" value="Unassembled WGS sequence"/>
</dbReference>
<accession>A0A7W9WN92</accession>
<sequence length="257" mass="28051">MEKAGLKTTAERPTASQTLVRGLDVIEAVSADGASDITTIAARTGMTYSTAHRIVSALIQRQYLKRVPGKGYRLGSKLLALGFQAYSQVDLTPVAHPFLERLARQTHDTVHLACEELGKVFYLDKIASRRPVEISSRIGGMKPLISTGVGKALLLDGSVRSWGALYDADAQRLGLAMPRDQWLDMMQEYARHGYTYDLGEDEPAIRCVAAPIRDASHRIVAALSVSSTADYMPPERMRELVPVVVATARQISAELGN</sequence>
<proteinExistence type="predicted"/>
<evidence type="ECO:0000256" key="3">
    <source>
        <dbReference type="ARBA" id="ARBA00023163"/>
    </source>
</evidence>
<gene>
    <name evidence="6" type="ORF">HNR28_001216</name>
</gene>
<dbReference type="PROSITE" id="PS51078">
    <property type="entry name" value="ICLR_ED"/>
    <property type="match status" value="1"/>
</dbReference>
<dbReference type="SUPFAM" id="SSF55781">
    <property type="entry name" value="GAF domain-like"/>
    <property type="match status" value="1"/>
</dbReference>
<dbReference type="InterPro" id="IPR029016">
    <property type="entry name" value="GAF-like_dom_sf"/>
</dbReference>
<evidence type="ECO:0000256" key="1">
    <source>
        <dbReference type="ARBA" id="ARBA00023015"/>
    </source>
</evidence>
<keyword evidence="2 6" id="KW-0238">DNA-binding</keyword>
<dbReference type="PANTHER" id="PTHR30136:SF24">
    <property type="entry name" value="HTH-TYPE TRANSCRIPTIONAL REPRESSOR ALLR"/>
    <property type="match status" value="1"/>
</dbReference>
<dbReference type="InterPro" id="IPR036390">
    <property type="entry name" value="WH_DNA-bd_sf"/>
</dbReference>
<dbReference type="InterPro" id="IPR014757">
    <property type="entry name" value="Tscrpt_reg_IclR_C"/>
</dbReference>
<feature type="domain" description="HTH iclR-type" evidence="4">
    <location>
        <begin position="16"/>
        <end position="76"/>
    </location>
</feature>
<dbReference type="EMBL" id="JACHIB010000006">
    <property type="protein sequence ID" value="MBB6083179.1"/>
    <property type="molecule type" value="Genomic_DNA"/>
</dbReference>
<dbReference type="Pfam" id="PF09339">
    <property type="entry name" value="HTH_IclR"/>
    <property type="match status" value="1"/>
</dbReference>
<name>A0A7W9WN92_CASDE</name>
<dbReference type="Pfam" id="PF01614">
    <property type="entry name" value="IclR_C"/>
    <property type="match status" value="1"/>
</dbReference>
<evidence type="ECO:0000259" key="4">
    <source>
        <dbReference type="PROSITE" id="PS51077"/>
    </source>
</evidence>
<dbReference type="PROSITE" id="PS51077">
    <property type="entry name" value="HTH_ICLR"/>
    <property type="match status" value="1"/>
</dbReference>
<dbReference type="GO" id="GO:0003677">
    <property type="term" value="F:DNA binding"/>
    <property type="evidence" value="ECO:0007669"/>
    <property type="project" value="UniProtKB-KW"/>
</dbReference>
<keyword evidence="3" id="KW-0804">Transcription</keyword>
<dbReference type="GO" id="GO:0003700">
    <property type="term" value="F:DNA-binding transcription factor activity"/>
    <property type="evidence" value="ECO:0007669"/>
    <property type="project" value="TreeGrafter"/>
</dbReference>
<protein>
    <submittedName>
        <fullName evidence="6">DNA-binding IclR family transcriptional regulator</fullName>
    </submittedName>
</protein>
<dbReference type="InterPro" id="IPR005471">
    <property type="entry name" value="Tscrpt_reg_IclR_N"/>
</dbReference>
<comment type="caution">
    <text evidence="6">The sequence shown here is derived from an EMBL/GenBank/DDBJ whole genome shotgun (WGS) entry which is preliminary data.</text>
</comment>
<dbReference type="SUPFAM" id="SSF46785">
    <property type="entry name" value="Winged helix' DNA-binding domain"/>
    <property type="match status" value="1"/>
</dbReference>
<dbReference type="SMART" id="SM00346">
    <property type="entry name" value="HTH_ICLR"/>
    <property type="match status" value="1"/>
</dbReference>
<dbReference type="InterPro" id="IPR050707">
    <property type="entry name" value="HTH_MetabolicPath_Reg"/>
</dbReference>
<organism evidence="6 7">
    <name type="scientific">Castellaniella defragrans</name>
    <name type="common">Alcaligenes defragrans</name>
    <dbReference type="NCBI Taxonomy" id="75697"/>
    <lineage>
        <taxon>Bacteria</taxon>
        <taxon>Pseudomonadati</taxon>
        <taxon>Pseudomonadota</taxon>
        <taxon>Betaproteobacteria</taxon>
        <taxon>Burkholderiales</taxon>
        <taxon>Alcaligenaceae</taxon>
        <taxon>Castellaniella</taxon>
    </lineage>
</organism>
<dbReference type="PANTHER" id="PTHR30136">
    <property type="entry name" value="HELIX-TURN-HELIX TRANSCRIPTIONAL REGULATOR, ICLR FAMILY"/>
    <property type="match status" value="1"/>
</dbReference>
<evidence type="ECO:0000256" key="2">
    <source>
        <dbReference type="ARBA" id="ARBA00023125"/>
    </source>
</evidence>